<organism evidence="1 2">
    <name type="scientific">Candida parapsilosis</name>
    <name type="common">Yeast</name>
    <dbReference type="NCBI Taxonomy" id="5480"/>
    <lineage>
        <taxon>Eukaryota</taxon>
        <taxon>Fungi</taxon>
        <taxon>Dikarya</taxon>
        <taxon>Ascomycota</taxon>
        <taxon>Saccharomycotina</taxon>
        <taxon>Pichiomycetes</taxon>
        <taxon>Debaryomycetaceae</taxon>
        <taxon>Candida/Lodderomyces clade</taxon>
        <taxon>Candida</taxon>
    </lineage>
</organism>
<sequence length="145" mass="16380">MVNENIVSQLLAMKISFPYRVPFGPHQGKVKYTSGDFVGCFKDLVQQEQESIKIKVSGEWFNYHCKSGRKLKFSPEFVKAVLPELEKGKCCGKETFPEVGEDENLITVSEDDVISTVRAIVGHLNLKTICWDHQNVSDKGLRSTK</sequence>
<dbReference type="Proteomes" id="UP000590412">
    <property type="component" value="Unassembled WGS sequence"/>
</dbReference>
<comment type="caution">
    <text evidence="1">The sequence shown here is derived from an EMBL/GenBank/DDBJ whole genome shotgun (WGS) entry which is preliminary data.</text>
</comment>
<proteinExistence type="predicted"/>
<gene>
    <name evidence="1" type="ORF">FOB60_005577</name>
</gene>
<reference evidence="1" key="1">
    <citation type="submission" date="2020-03" db="EMBL/GenBank/DDBJ databases">
        <title>FDA dAtabase for Regulatory Grade micrObial Sequences (FDA-ARGOS): Supporting development and validation of Infectious Disease Dx tests.</title>
        <authorList>
            <person name="Campos J."/>
            <person name="Goldberg B."/>
            <person name="Tallon L."/>
            <person name="Sadzewicz L."/>
            <person name="Vavikolanu K."/>
            <person name="Mehta A."/>
            <person name="Aluvathingal J."/>
            <person name="Nadendla S."/>
            <person name="Nandy P."/>
            <person name="Geyer C."/>
            <person name="Yan Y."/>
            <person name="Sichtig H."/>
        </authorList>
    </citation>
    <scope>NUCLEOTIDE SEQUENCE [LARGE SCALE GENOMIC DNA]</scope>
    <source>
        <strain evidence="1">FDAARGOS_652</strain>
    </source>
</reference>
<dbReference type="AlphaFoldDB" id="A0A8X7T8E1"/>
<accession>A0A8X7T8E1</accession>
<name>A0A8X7T8E1_CANPA</name>
<dbReference type="EMBL" id="JABWAB010000013">
    <property type="protein sequence ID" value="KAF6042823.1"/>
    <property type="molecule type" value="Genomic_DNA"/>
</dbReference>
<evidence type="ECO:0000313" key="1">
    <source>
        <dbReference type="EMBL" id="KAF6042823.1"/>
    </source>
</evidence>
<evidence type="ECO:0000313" key="2">
    <source>
        <dbReference type="Proteomes" id="UP000590412"/>
    </source>
</evidence>
<protein>
    <submittedName>
        <fullName evidence="1">Uncharacterized protein</fullName>
    </submittedName>
</protein>